<keyword evidence="4" id="KW-1185">Reference proteome</keyword>
<dbReference type="RefSeq" id="WP_336471108.1">
    <property type="nucleotide sequence ID" value="NZ_JBAWSX010000001.1"/>
</dbReference>
<reference evidence="3 4" key="1">
    <citation type="submission" date="2024-01" db="EMBL/GenBank/DDBJ databases">
        <title>Seven novel Bacillus-like species.</title>
        <authorList>
            <person name="Liu G."/>
        </authorList>
    </citation>
    <scope>NUCLEOTIDE SEQUENCE [LARGE SCALE GENOMIC DNA]</scope>
    <source>
        <strain evidence="3 4">FJAT-51639</strain>
    </source>
</reference>
<dbReference type="PROSITE" id="PS51782">
    <property type="entry name" value="LYSM"/>
    <property type="match status" value="1"/>
</dbReference>
<dbReference type="SMART" id="SM00257">
    <property type="entry name" value="LysM"/>
    <property type="match status" value="1"/>
</dbReference>
<dbReference type="EMBL" id="JBAWSX010000001">
    <property type="protein sequence ID" value="MEI4800101.1"/>
    <property type="molecule type" value="Genomic_DNA"/>
</dbReference>
<dbReference type="NCBIfam" id="TIGR02907">
    <property type="entry name" value="spore_VI_D"/>
    <property type="match status" value="1"/>
</dbReference>
<feature type="region of interest" description="Disordered" evidence="1">
    <location>
        <begin position="182"/>
        <end position="210"/>
    </location>
</feature>
<dbReference type="SUPFAM" id="SSF54106">
    <property type="entry name" value="LysM domain"/>
    <property type="match status" value="1"/>
</dbReference>
<sequence>MAADQQTSLRFSLKESVWFQKGQEVNELLSISLDPDVAIEEREYEIVVCGQLDLTGEYIPKEETEAFSLRELSPVRTIDYVETRDDGINELVHSFPLEISIPRGRVKQVEDLYVDIEEFDYALLENGCLQLLADVSIHGLCDEEREVEETVEEEIVEEEIVDKEVIETDEWEDYAFEPFQLEARQEPELELEEEKEIEEEEQRKEEEQRQEEVVAPQLFFGRKETKGQDVDEKEKEEMSYSQRDENALYLTKLFSKQPEDEFTKLRLYFVQEGDTIESVAERYDTSVQHLHRVNQTDDLYLTAGQILYIPVPKMKAK</sequence>
<dbReference type="InterPro" id="IPR036779">
    <property type="entry name" value="LysM_dom_sf"/>
</dbReference>
<evidence type="ECO:0000313" key="4">
    <source>
        <dbReference type="Proteomes" id="UP001372526"/>
    </source>
</evidence>
<feature type="domain" description="LysM" evidence="2">
    <location>
        <begin position="266"/>
        <end position="309"/>
    </location>
</feature>
<dbReference type="Pfam" id="PF01476">
    <property type="entry name" value="LysM"/>
    <property type="match status" value="1"/>
</dbReference>
<protein>
    <submittedName>
        <fullName evidence="3">Stage VI sporulation protein D</fullName>
    </submittedName>
</protein>
<name>A0ABU8FBP8_9BACI</name>
<evidence type="ECO:0000259" key="2">
    <source>
        <dbReference type="PROSITE" id="PS51782"/>
    </source>
</evidence>
<dbReference type="Pfam" id="PF20918">
    <property type="entry name" value="SPOCS_spoVID-N"/>
    <property type="match status" value="1"/>
</dbReference>
<evidence type="ECO:0000313" key="3">
    <source>
        <dbReference type="EMBL" id="MEI4800101.1"/>
    </source>
</evidence>
<comment type="caution">
    <text evidence="3">The sequence shown here is derived from an EMBL/GenBank/DDBJ whole genome shotgun (WGS) entry which is preliminary data.</text>
</comment>
<dbReference type="Gene3D" id="3.10.350.10">
    <property type="entry name" value="LysM domain"/>
    <property type="match status" value="1"/>
</dbReference>
<organism evidence="3 4">
    <name type="scientific">Bacillus bruguierae</name>
    <dbReference type="NCBI Taxonomy" id="3127667"/>
    <lineage>
        <taxon>Bacteria</taxon>
        <taxon>Bacillati</taxon>
        <taxon>Bacillota</taxon>
        <taxon>Bacilli</taxon>
        <taxon>Bacillales</taxon>
        <taxon>Bacillaceae</taxon>
        <taxon>Bacillus</taxon>
    </lineage>
</organism>
<feature type="compositionally biased region" description="Basic and acidic residues" evidence="1">
    <location>
        <begin position="201"/>
        <end position="210"/>
    </location>
</feature>
<accession>A0ABU8FBP8</accession>
<dbReference type="InterPro" id="IPR048862">
    <property type="entry name" value="SPOCS_spoVID_N"/>
</dbReference>
<feature type="compositionally biased region" description="Acidic residues" evidence="1">
    <location>
        <begin position="188"/>
        <end position="200"/>
    </location>
</feature>
<dbReference type="InterPro" id="IPR014256">
    <property type="entry name" value="Spore_VI_D"/>
</dbReference>
<gene>
    <name evidence="3" type="primary">spoVID</name>
    <name evidence="3" type="ORF">WAZ07_01955</name>
</gene>
<proteinExistence type="predicted"/>
<dbReference type="Proteomes" id="UP001372526">
    <property type="component" value="Unassembled WGS sequence"/>
</dbReference>
<dbReference type="InterPro" id="IPR018392">
    <property type="entry name" value="LysM"/>
</dbReference>
<evidence type="ECO:0000256" key="1">
    <source>
        <dbReference type="SAM" id="MobiDB-lite"/>
    </source>
</evidence>